<dbReference type="GO" id="GO:0019243">
    <property type="term" value="P:methylglyoxal catabolic process to D-lactate via S-lactoyl-glutathione"/>
    <property type="evidence" value="ECO:0007669"/>
    <property type="project" value="UniProtKB-UniRule"/>
</dbReference>
<dbReference type="HAMAP" id="MF_01374">
    <property type="entry name" value="Glyoxalase_2"/>
    <property type="match status" value="1"/>
</dbReference>
<feature type="binding site" evidence="7">
    <location>
        <position position="165"/>
    </location>
    <ligand>
        <name>Zn(2+)</name>
        <dbReference type="ChEBI" id="CHEBI:29105"/>
        <label>2</label>
    </ligand>
</feature>
<dbReference type="InterPro" id="IPR035680">
    <property type="entry name" value="Clx_II_MBL"/>
</dbReference>
<evidence type="ECO:0000259" key="8">
    <source>
        <dbReference type="SMART" id="SM00849"/>
    </source>
</evidence>
<dbReference type="AlphaFoldDB" id="A0A2S7EN90"/>
<feature type="binding site" evidence="7">
    <location>
        <position position="110"/>
    </location>
    <ligand>
        <name>Zn(2+)</name>
        <dbReference type="ChEBI" id="CHEBI:29105"/>
        <label>1</label>
    </ligand>
</feature>
<dbReference type="EMBL" id="MDEJ01000065">
    <property type="protein sequence ID" value="PPU92827.1"/>
    <property type="molecule type" value="Genomic_DNA"/>
</dbReference>
<feature type="binding site" evidence="7">
    <location>
        <position position="53"/>
    </location>
    <ligand>
        <name>Zn(2+)</name>
        <dbReference type="ChEBI" id="CHEBI:29105"/>
        <label>1</label>
    </ligand>
</feature>
<feature type="binding site" evidence="7">
    <location>
        <position position="58"/>
    </location>
    <ligand>
        <name>Zn(2+)</name>
        <dbReference type="ChEBI" id="CHEBI:29105"/>
        <label>2</label>
    </ligand>
</feature>
<dbReference type="Gene3D" id="3.60.15.10">
    <property type="entry name" value="Ribonuclease Z/Hydroxyacylglutathione hydrolase-like"/>
    <property type="match status" value="1"/>
</dbReference>
<organism evidence="9 10">
    <name type="scientific">Xanthomonas populi</name>
    <dbReference type="NCBI Taxonomy" id="53414"/>
    <lineage>
        <taxon>Bacteria</taxon>
        <taxon>Pseudomonadati</taxon>
        <taxon>Pseudomonadota</taxon>
        <taxon>Gammaproteobacteria</taxon>
        <taxon>Lysobacterales</taxon>
        <taxon>Lysobacteraceae</taxon>
        <taxon>Xanthomonas</taxon>
    </lineage>
</organism>
<dbReference type="InterPro" id="IPR017782">
    <property type="entry name" value="Hydroxyacylglutathione_Hdrlase"/>
</dbReference>
<evidence type="ECO:0000313" key="9">
    <source>
        <dbReference type="EMBL" id="PPU92827.1"/>
    </source>
</evidence>
<name>A0A2S7EN90_9XANT</name>
<evidence type="ECO:0000313" key="10">
    <source>
        <dbReference type="Proteomes" id="UP000239939"/>
    </source>
</evidence>
<evidence type="ECO:0000256" key="2">
    <source>
        <dbReference type="ARBA" id="ARBA00004963"/>
    </source>
</evidence>
<feature type="binding site" evidence="7">
    <location>
        <position position="127"/>
    </location>
    <ligand>
        <name>Zn(2+)</name>
        <dbReference type="ChEBI" id="CHEBI:29105"/>
        <label>1</label>
    </ligand>
</feature>
<dbReference type="InterPro" id="IPR036866">
    <property type="entry name" value="RibonucZ/Hydroxyglut_hydro"/>
</dbReference>
<keyword evidence="6 7" id="KW-0862">Zinc</keyword>
<dbReference type="InterPro" id="IPR001279">
    <property type="entry name" value="Metallo-B-lactamas"/>
</dbReference>
<comment type="similarity">
    <text evidence="3 7">Belongs to the metallo-beta-lactamase superfamily. Glyoxalase II family.</text>
</comment>
<dbReference type="PANTHER" id="PTHR43705:SF1">
    <property type="entry name" value="HYDROXYACYLGLUTATHIONE HYDROLASE GLOB"/>
    <property type="match status" value="1"/>
</dbReference>
<proteinExistence type="inferred from homology"/>
<comment type="pathway">
    <text evidence="2 7">Secondary metabolite metabolism; methylglyoxal degradation; (R)-lactate from methylglyoxal: step 2/2.</text>
</comment>
<keyword evidence="10" id="KW-1185">Reference proteome</keyword>
<evidence type="ECO:0000256" key="4">
    <source>
        <dbReference type="ARBA" id="ARBA00022723"/>
    </source>
</evidence>
<reference evidence="10" key="1">
    <citation type="submission" date="2016-08" db="EMBL/GenBank/DDBJ databases">
        <authorList>
            <person name="Merda D."/>
            <person name="Briand M."/>
            <person name="Taghouti G."/>
            <person name="Carrere S."/>
            <person name="Gouzy J."/>
            <person name="Portier P."/>
            <person name="Jacques M.-A."/>
            <person name="Fischer-Le Saux M."/>
        </authorList>
    </citation>
    <scope>NUCLEOTIDE SEQUENCE [LARGE SCALE GENOMIC DNA]</scope>
    <source>
        <strain evidence="10">CFBP1817</strain>
    </source>
</reference>
<dbReference type="PIRSF" id="PIRSF005457">
    <property type="entry name" value="Glx"/>
    <property type="match status" value="1"/>
</dbReference>
<dbReference type="SUPFAM" id="SSF56281">
    <property type="entry name" value="Metallo-hydrolase/oxidoreductase"/>
    <property type="match status" value="1"/>
</dbReference>
<dbReference type="Pfam" id="PF00753">
    <property type="entry name" value="Lactamase_B"/>
    <property type="match status" value="1"/>
</dbReference>
<dbReference type="GO" id="GO:0046872">
    <property type="term" value="F:metal ion binding"/>
    <property type="evidence" value="ECO:0007669"/>
    <property type="project" value="UniProtKB-KW"/>
</dbReference>
<sequence>MRLTALPAFEDNYIWALVAADGRAVIVDPGQAEPVFAAAKREGITPSAVLLTHHHADHIGGVAALQQRWPDLELFGPVDERIPANAHQVSQGKRLRLLGTSVEVLEVPGHTRSHIAFVTDEHLFSGDTLFSLGCGRMFEGSAPKMFDSLQRLAALPGETLVCCGHEYTLANAAFALHVDPTNAALQRRQQEAQAMRQAARPTLPISLKSELATNPFLRTSSPEIRAAVAPRASGALSSDVDVFAELRLWKDEFRA</sequence>
<dbReference type="OrthoDB" id="9802248at2"/>
<evidence type="ECO:0000256" key="5">
    <source>
        <dbReference type="ARBA" id="ARBA00022801"/>
    </source>
</evidence>
<comment type="catalytic activity">
    <reaction evidence="1 7">
        <text>an S-(2-hydroxyacyl)glutathione + H2O = a 2-hydroxy carboxylate + glutathione + H(+)</text>
        <dbReference type="Rhea" id="RHEA:21864"/>
        <dbReference type="ChEBI" id="CHEBI:15377"/>
        <dbReference type="ChEBI" id="CHEBI:15378"/>
        <dbReference type="ChEBI" id="CHEBI:57925"/>
        <dbReference type="ChEBI" id="CHEBI:58896"/>
        <dbReference type="ChEBI" id="CHEBI:71261"/>
        <dbReference type="EC" id="3.1.2.6"/>
    </reaction>
</comment>
<dbReference type="EC" id="3.1.2.6" evidence="7"/>
<gene>
    <name evidence="7 9" type="primary">gloB</name>
    <name evidence="9" type="ORF">XpopCFBP1817_11760</name>
</gene>
<comment type="function">
    <text evidence="7">Thiolesterase that catalyzes the hydrolysis of S-D-lactoyl-glutathione to form glutathione and D-lactic acid.</text>
</comment>
<dbReference type="Pfam" id="PF16123">
    <property type="entry name" value="HAGH_C"/>
    <property type="match status" value="1"/>
</dbReference>
<dbReference type="InterPro" id="IPR032282">
    <property type="entry name" value="HAGH_C"/>
</dbReference>
<dbReference type="GO" id="GO:0004416">
    <property type="term" value="F:hydroxyacylglutathione hydrolase activity"/>
    <property type="evidence" value="ECO:0007669"/>
    <property type="project" value="UniProtKB-UniRule"/>
</dbReference>
<keyword evidence="4 7" id="KW-0479">Metal-binding</keyword>
<feature type="binding site" evidence="7">
    <location>
        <position position="127"/>
    </location>
    <ligand>
        <name>Zn(2+)</name>
        <dbReference type="ChEBI" id="CHEBI:29105"/>
        <label>2</label>
    </ligand>
</feature>
<dbReference type="NCBIfam" id="TIGR03413">
    <property type="entry name" value="GSH_gloB"/>
    <property type="match status" value="1"/>
</dbReference>
<dbReference type="UniPathway" id="UPA00619">
    <property type="reaction ID" value="UER00676"/>
</dbReference>
<dbReference type="Proteomes" id="UP000239939">
    <property type="component" value="Unassembled WGS sequence"/>
</dbReference>
<dbReference type="PANTHER" id="PTHR43705">
    <property type="entry name" value="HYDROXYACYLGLUTATHIONE HYDROLASE"/>
    <property type="match status" value="1"/>
</dbReference>
<keyword evidence="5 7" id="KW-0378">Hydrolase</keyword>
<evidence type="ECO:0000256" key="6">
    <source>
        <dbReference type="ARBA" id="ARBA00022833"/>
    </source>
</evidence>
<feature type="domain" description="Metallo-beta-lactamase" evidence="8">
    <location>
        <begin position="11"/>
        <end position="165"/>
    </location>
</feature>
<protein>
    <recommendedName>
        <fullName evidence="7">Hydroxyacylglutathione hydrolase</fullName>
        <ecNumber evidence="7">3.1.2.6</ecNumber>
    </recommendedName>
    <alternativeName>
        <fullName evidence="7">Glyoxalase II</fullName>
        <shortName evidence="7">Glx II</shortName>
    </alternativeName>
</protein>
<comment type="cofactor">
    <cofactor evidence="7">
        <name>Zn(2+)</name>
        <dbReference type="ChEBI" id="CHEBI:29105"/>
    </cofactor>
    <text evidence="7">Binds 2 Zn(2+) ions per subunit.</text>
</comment>
<accession>A0A2S7EN90</accession>
<evidence type="ECO:0000256" key="3">
    <source>
        <dbReference type="ARBA" id="ARBA00006759"/>
    </source>
</evidence>
<evidence type="ECO:0000256" key="1">
    <source>
        <dbReference type="ARBA" id="ARBA00001623"/>
    </source>
</evidence>
<dbReference type="InterPro" id="IPR050110">
    <property type="entry name" value="Glyoxalase_II_hydrolase"/>
</dbReference>
<dbReference type="RefSeq" id="WP_128417290.1">
    <property type="nucleotide sequence ID" value="NZ_MDEJ01000065.1"/>
</dbReference>
<evidence type="ECO:0000256" key="7">
    <source>
        <dbReference type="HAMAP-Rule" id="MF_01374"/>
    </source>
</evidence>
<comment type="subunit">
    <text evidence="7">Monomer.</text>
</comment>
<comment type="caution">
    <text evidence="9">The sequence shown here is derived from an EMBL/GenBank/DDBJ whole genome shotgun (WGS) entry which is preliminary data.</text>
</comment>
<dbReference type="SMART" id="SM00849">
    <property type="entry name" value="Lactamase_B"/>
    <property type="match status" value="1"/>
</dbReference>
<feature type="binding site" evidence="7">
    <location>
        <position position="57"/>
    </location>
    <ligand>
        <name>Zn(2+)</name>
        <dbReference type="ChEBI" id="CHEBI:29105"/>
        <label>2</label>
    </ligand>
</feature>
<feature type="binding site" evidence="7">
    <location>
        <position position="55"/>
    </location>
    <ligand>
        <name>Zn(2+)</name>
        <dbReference type="ChEBI" id="CHEBI:29105"/>
        <label>1</label>
    </ligand>
</feature>
<dbReference type="CDD" id="cd07723">
    <property type="entry name" value="hydroxyacylglutathione_hydrolase_MBL-fold"/>
    <property type="match status" value="1"/>
</dbReference>